<comment type="caution">
    <text evidence="1">The sequence shown here is derived from an EMBL/GenBank/DDBJ whole genome shotgun (WGS) entry which is preliminary data.</text>
</comment>
<protein>
    <submittedName>
        <fullName evidence="1">DUF2851 family protein</fullName>
    </submittedName>
</protein>
<reference evidence="1" key="1">
    <citation type="journal article" date="2019" name="Nat. Med.">
        <title>A library of human gut bacterial isolates paired with longitudinal multiomics data enables mechanistic microbiome research.</title>
        <authorList>
            <person name="Poyet M."/>
            <person name="Groussin M."/>
            <person name="Gibbons S.M."/>
            <person name="Avila-Pacheco J."/>
            <person name="Jiang X."/>
            <person name="Kearney S.M."/>
            <person name="Perrotta A.R."/>
            <person name="Berdy B."/>
            <person name="Zhao S."/>
            <person name="Lieberman T.D."/>
            <person name="Swanson P.K."/>
            <person name="Smith M."/>
            <person name="Roesemann S."/>
            <person name="Alexander J.E."/>
            <person name="Rich S.A."/>
            <person name="Livny J."/>
            <person name="Vlamakis H."/>
            <person name="Clish C."/>
            <person name="Bullock K."/>
            <person name="Deik A."/>
            <person name="Scott J."/>
            <person name="Pierce K.A."/>
            <person name="Xavier R.J."/>
            <person name="Alm E.J."/>
        </authorList>
    </citation>
    <scope>NUCLEOTIDE SEQUENCE [LARGE SCALE GENOMIC DNA]</scope>
    <source>
        <strain evidence="1">BIOML-A8</strain>
    </source>
</reference>
<dbReference type="Pfam" id="PF11013">
    <property type="entry name" value="DUF2851"/>
    <property type="match status" value="1"/>
</dbReference>
<dbReference type="EMBL" id="VVZE01000294">
    <property type="protein sequence ID" value="KAA5376134.1"/>
    <property type="molecule type" value="Genomic_DNA"/>
</dbReference>
<organism evidence="1">
    <name type="scientific">Phocaeicola dorei</name>
    <dbReference type="NCBI Taxonomy" id="357276"/>
    <lineage>
        <taxon>Bacteria</taxon>
        <taxon>Pseudomonadati</taxon>
        <taxon>Bacteroidota</taxon>
        <taxon>Bacteroidia</taxon>
        <taxon>Bacteroidales</taxon>
        <taxon>Bacteroidaceae</taxon>
        <taxon>Phocaeicola</taxon>
    </lineage>
</organism>
<feature type="non-terminal residue" evidence="1">
    <location>
        <position position="307"/>
    </location>
</feature>
<dbReference type="RefSeq" id="WP_149943286.1">
    <property type="nucleotide sequence ID" value="NZ_VVZE01000294.1"/>
</dbReference>
<proteinExistence type="predicted"/>
<sequence length="307" mass="35742">MEQLLHYVWKHKIFPLSLLQTTSGRPVEVIDPGLPNMNAGPDFFNAKLKIDGTLWVGNVEVHTQASDWLLHRHDRDKAYDTVILHVVGESNCDVYRTNGELVPQMVLTCPDTVRLRYEELRQTEIYPPCYSILASLPKLTVHSWLSALQVERFEQKACVISQRLERCNHHWEDVFFITLARNFGFGLNGDAFEAWANRLPFRAVDKHRDSLFQVEAFFLGQAGLLEEVSAEADDYYLILQKEFRYLQHKFELPAPMSVEQWRFLRLRPDNFPHVRLAQLACLYHKEQSLFSRVMEAETLEAVKKILA</sequence>
<gene>
    <name evidence="1" type="ORF">F2Y44_24775</name>
</gene>
<name>A0A642PJG7_9BACT</name>
<evidence type="ECO:0000313" key="1">
    <source>
        <dbReference type="EMBL" id="KAA5376134.1"/>
    </source>
</evidence>
<dbReference type="AlphaFoldDB" id="A0A642PJG7"/>
<accession>A0A642PJG7</accession>
<dbReference type="InterPro" id="IPR021272">
    <property type="entry name" value="DUF2851"/>
</dbReference>